<dbReference type="GO" id="GO:0000155">
    <property type="term" value="F:phosphorelay sensor kinase activity"/>
    <property type="evidence" value="ECO:0007669"/>
    <property type="project" value="InterPro"/>
</dbReference>
<keyword evidence="5 17" id="KW-0597">Phosphoprotein</keyword>
<evidence type="ECO:0000256" key="18">
    <source>
        <dbReference type="SAM" id="Coils"/>
    </source>
</evidence>
<dbReference type="AlphaFoldDB" id="A0A239PSB8"/>
<keyword evidence="8" id="KW-0547">Nucleotide-binding</keyword>
<dbReference type="InterPro" id="IPR011006">
    <property type="entry name" value="CheY-like_superfamily"/>
</dbReference>
<dbReference type="InterPro" id="IPR036890">
    <property type="entry name" value="HATPase_C_sf"/>
</dbReference>
<keyword evidence="13 19" id="KW-0472">Membrane</keyword>
<evidence type="ECO:0000256" key="16">
    <source>
        <dbReference type="PROSITE-ProRule" id="PRU00110"/>
    </source>
</evidence>
<dbReference type="Pfam" id="PF01627">
    <property type="entry name" value="Hpt"/>
    <property type="match status" value="1"/>
</dbReference>
<evidence type="ECO:0000259" key="23">
    <source>
        <dbReference type="PROSITE" id="PS50894"/>
    </source>
</evidence>
<comment type="catalytic activity">
    <reaction evidence="1">
        <text>ATP + protein L-histidine = ADP + protein N-phospho-L-histidine.</text>
        <dbReference type="EC" id="2.7.13.3"/>
    </reaction>
</comment>
<dbReference type="Gene3D" id="1.20.120.160">
    <property type="entry name" value="HPT domain"/>
    <property type="match status" value="1"/>
</dbReference>
<evidence type="ECO:0000259" key="22">
    <source>
        <dbReference type="PROSITE" id="PS50885"/>
    </source>
</evidence>
<keyword evidence="10" id="KW-0067">ATP-binding</keyword>
<dbReference type="EMBL" id="FZQA01000003">
    <property type="protein sequence ID" value="SNT73189.1"/>
    <property type="molecule type" value="Genomic_DNA"/>
</dbReference>
<dbReference type="InterPro" id="IPR003660">
    <property type="entry name" value="HAMP_dom"/>
</dbReference>
<keyword evidence="18" id="KW-0175">Coiled coil</keyword>
<evidence type="ECO:0000259" key="21">
    <source>
        <dbReference type="PROSITE" id="PS50110"/>
    </source>
</evidence>
<dbReference type="PROSITE" id="PS50109">
    <property type="entry name" value="HIS_KIN"/>
    <property type="match status" value="1"/>
</dbReference>
<dbReference type="Gene3D" id="3.30.565.10">
    <property type="entry name" value="Histidine kinase-like ATPase, C-terminal domain"/>
    <property type="match status" value="1"/>
</dbReference>
<dbReference type="EC" id="2.7.13.3" evidence="3"/>
<dbReference type="Pfam" id="PF02518">
    <property type="entry name" value="HATPase_c"/>
    <property type="match status" value="1"/>
</dbReference>
<dbReference type="Pfam" id="PF00672">
    <property type="entry name" value="HAMP"/>
    <property type="match status" value="1"/>
</dbReference>
<keyword evidence="4" id="KW-1003">Cell membrane</keyword>
<evidence type="ECO:0000256" key="17">
    <source>
        <dbReference type="PROSITE-ProRule" id="PRU00169"/>
    </source>
</evidence>
<evidence type="ECO:0000256" key="12">
    <source>
        <dbReference type="ARBA" id="ARBA00023012"/>
    </source>
</evidence>
<dbReference type="CDD" id="cd00082">
    <property type="entry name" value="HisKA"/>
    <property type="match status" value="1"/>
</dbReference>
<name>A0A239PSB8_9PROT</name>
<evidence type="ECO:0000313" key="24">
    <source>
        <dbReference type="EMBL" id="SNT73189.1"/>
    </source>
</evidence>
<dbReference type="SMART" id="SM00304">
    <property type="entry name" value="HAMP"/>
    <property type="match status" value="1"/>
</dbReference>
<dbReference type="Gene3D" id="1.10.287.130">
    <property type="match status" value="1"/>
</dbReference>
<proteinExistence type="predicted"/>
<accession>A0A239PSB8</accession>
<dbReference type="SMART" id="SM00387">
    <property type="entry name" value="HATPase_c"/>
    <property type="match status" value="1"/>
</dbReference>
<dbReference type="InterPro" id="IPR036097">
    <property type="entry name" value="HisK_dim/P_sf"/>
</dbReference>
<dbReference type="InterPro" id="IPR003661">
    <property type="entry name" value="HisK_dim/P_dom"/>
</dbReference>
<evidence type="ECO:0000256" key="3">
    <source>
        <dbReference type="ARBA" id="ARBA00012438"/>
    </source>
</evidence>
<evidence type="ECO:0000256" key="4">
    <source>
        <dbReference type="ARBA" id="ARBA00022475"/>
    </source>
</evidence>
<evidence type="ECO:0000256" key="11">
    <source>
        <dbReference type="ARBA" id="ARBA00022989"/>
    </source>
</evidence>
<dbReference type="Gene3D" id="3.40.50.2300">
    <property type="match status" value="1"/>
</dbReference>
<dbReference type="SMART" id="SM00388">
    <property type="entry name" value="HisKA"/>
    <property type="match status" value="1"/>
</dbReference>
<dbReference type="SUPFAM" id="SSF52172">
    <property type="entry name" value="CheY-like"/>
    <property type="match status" value="1"/>
</dbReference>
<evidence type="ECO:0000256" key="9">
    <source>
        <dbReference type="ARBA" id="ARBA00022777"/>
    </source>
</evidence>
<evidence type="ECO:0000313" key="25">
    <source>
        <dbReference type="Proteomes" id="UP000198346"/>
    </source>
</evidence>
<organism evidence="24 25">
    <name type="scientific">Amphiplicatus metriothermophilus</name>
    <dbReference type="NCBI Taxonomy" id="1519374"/>
    <lineage>
        <taxon>Bacteria</taxon>
        <taxon>Pseudomonadati</taxon>
        <taxon>Pseudomonadota</taxon>
        <taxon>Alphaproteobacteria</taxon>
        <taxon>Parvularculales</taxon>
        <taxon>Parvularculaceae</taxon>
        <taxon>Amphiplicatus</taxon>
    </lineage>
</organism>
<dbReference type="Pfam" id="PF00512">
    <property type="entry name" value="HisKA"/>
    <property type="match status" value="1"/>
</dbReference>
<dbReference type="CDD" id="cd16922">
    <property type="entry name" value="HATPase_EvgS-ArcB-TorS-like"/>
    <property type="match status" value="1"/>
</dbReference>
<dbReference type="InterPro" id="IPR005467">
    <property type="entry name" value="His_kinase_dom"/>
</dbReference>
<dbReference type="SUPFAM" id="SSF47226">
    <property type="entry name" value="Histidine-containing phosphotransfer domain, HPT domain"/>
    <property type="match status" value="1"/>
</dbReference>
<dbReference type="InterPro" id="IPR001789">
    <property type="entry name" value="Sig_transdc_resp-reg_receiver"/>
</dbReference>
<dbReference type="FunFam" id="3.30.565.10:FF:000010">
    <property type="entry name" value="Sensor histidine kinase RcsC"/>
    <property type="match status" value="1"/>
</dbReference>
<keyword evidence="12" id="KW-0902">Two-component regulatory system</keyword>
<dbReference type="PROSITE" id="PS50885">
    <property type="entry name" value="HAMP"/>
    <property type="match status" value="1"/>
</dbReference>
<keyword evidence="25" id="KW-1185">Reference proteome</keyword>
<evidence type="ECO:0000256" key="10">
    <source>
        <dbReference type="ARBA" id="ARBA00022840"/>
    </source>
</evidence>
<sequence length="921" mass="98531">MRVKRHNPTLRGRLATLVVAAVFGAVAIFTAFTVWREIARYGADRTAELATTASMLAALAAEPLAAGDRQTASAAIKGALDNPTIDFVRVETAQGEVFAEFGLAPPDGALVRGPDLRPAFARALAMLREGSTVVAAPVRRDGETIGRVWVYADASALARRIGALLWDALAAAVYAASIGLLIALRLQRAAMRPIVSLARVMGAIRETGDFSRRAVRRTDDEIGALVDSFNAMLDEIEARDAQLLAHQRNLKKMVRRRTRQLERAKEAAEAANMAKSEFLAAMSHEIRTPMNGMLVMAELLSRADLAPRQKRYADVIVKSGRSLLAIINDILDLSKIEAGRLELERISVRPVDVINDVVGLFWERASAKGVDLAAYVGPDVPETVRGDPVRLNQILSNLINNALKFTEKGAVVVSARRVPAPDGACRIEFSVSDTGVGISNDKLADIFEAFSQADQTTTRKFGGTGLGLAICRRLVEAMDGEIGVSSVEGKGSRFHFVIPTEAVDAPRPMREAPRDMRAVIAVSGPATARTLARYLEEAGIAAQILDEETSIAAHMAYADVIFASPRFLDALHESAPGGPEQWVPARVCVSELGEADADRLLESGVAEDLLIKPLSRHEVTDQIERVLDGRLRGREAARRAAPARVDLPSFDGAQVLVADDSAVNREVVREALARLGVEATLVEDGRAAVEAAAAADFDLILMDCSMPGMDGFEATRAIRRREAEAGAAPVPIIALTAHVAGAEREWRPAGMNDYIAKPFNIERLAAALGAFLRPADTDGVVLQTDEELEGAPPAGGADEAEAFDPVALEELARMQAASGDLVARAVALFETHAPPAFARLARAVRSADRAEIKKAAHALKSMCLNVGAQKLATLCREIEAAAHEGGDGETFAALLAAARKAFSEARRAAPRVKARYSKHAA</sequence>
<feature type="coiled-coil region" evidence="18">
    <location>
        <begin position="247"/>
        <end position="274"/>
    </location>
</feature>
<dbReference type="PROSITE" id="PS50894">
    <property type="entry name" value="HPT"/>
    <property type="match status" value="1"/>
</dbReference>
<feature type="domain" description="Histidine kinase" evidence="20">
    <location>
        <begin position="281"/>
        <end position="502"/>
    </location>
</feature>
<dbReference type="InterPro" id="IPR003594">
    <property type="entry name" value="HATPase_dom"/>
</dbReference>
<dbReference type="GO" id="GO:0005886">
    <property type="term" value="C:plasma membrane"/>
    <property type="evidence" value="ECO:0007669"/>
    <property type="project" value="UniProtKB-SubCell"/>
</dbReference>
<evidence type="ECO:0000256" key="14">
    <source>
        <dbReference type="ARBA" id="ARBA00064003"/>
    </source>
</evidence>
<evidence type="ECO:0000256" key="7">
    <source>
        <dbReference type="ARBA" id="ARBA00022692"/>
    </source>
</evidence>
<dbReference type="PROSITE" id="PS50110">
    <property type="entry name" value="RESPONSE_REGULATORY"/>
    <property type="match status" value="1"/>
</dbReference>
<evidence type="ECO:0000256" key="2">
    <source>
        <dbReference type="ARBA" id="ARBA00004651"/>
    </source>
</evidence>
<dbReference type="InterPro" id="IPR036641">
    <property type="entry name" value="HPT_dom_sf"/>
</dbReference>
<dbReference type="FunFam" id="1.10.287.130:FF:000002">
    <property type="entry name" value="Two-component osmosensing histidine kinase"/>
    <property type="match status" value="1"/>
</dbReference>
<reference evidence="24 25" key="1">
    <citation type="submission" date="2017-07" db="EMBL/GenBank/DDBJ databases">
        <authorList>
            <person name="Sun Z.S."/>
            <person name="Albrecht U."/>
            <person name="Echele G."/>
            <person name="Lee C.C."/>
        </authorList>
    </citation>
    <scope>NUCLEOTIDE SEQUENCE [LARGE SCALE GENOMIC DNA]</scope>
    <source>
        <strain evidence="24 25">CGMCC 1.12710</strain>
    </source>
</reference>
<dbReference type="RefSeq" id="WP_089412070.1">
    <property type="nucleotide sequence ID" value="NZ_FZQA01000003.1"/>
</dbReference>
<keyword evidence="9 24" id="KW-0418">Kinase</keyword>
<feature type="domain" description="HPt" evidence="23">
    <location>
        <begin position="818"/>
        <end position="909"/>
    </location>
</feature>
<dbReference type="PANTHER" id="PTHR45339">
    <property type="entry name" value="HYBRID SIGNAL TRANSDUCTION HISTIDINE KINASE J"/>
    <property type="match status" value="1"/>
</dbReference>
<dbReference type="PRINTS" id="PR00344">
    <property type="entry name" value="BCTRLSENSOR"/>
</dbReference>
<dbReference type="OrthoDB" id="9789782at2"/>
<dbReference type="GO" id="GO:0005524">
    <property type="term" value="F:ATP binding"/>
    <property type="evidence" value="ECO:0007669"/>
    <property type="project" value="UniProtKB-KW"/>
</dbReference>
<keyword evidence="7 19" id="KW-0812">Transmembrane</keyword>
<keyword evidence="11 19" id="KW-1133">Transmembrane helix</keyword>
<feature type="transmembrane region" description="Helical" evidence="19">
    <location>
        <begin position="14"/>
        <end position="35"/>
    </location>
</feature>
<dbReference type="Pfam" id="PF00072">
    <property type="entry name" value="Response_reg"/>
    <property type="match status" value="1"/>
</dbReference>
<evidence type="ECO:0000256" key="19">
    <source>
        <dbReference type="SAM" id="Phobius"/>
    </source>
</evidence>
<feature type="modified residue" description="Phosphohistidine" evidence="16">
    <location>
        <position position="857"/>
    </location>
</feature>
<dbReference type="Proteomes" id="UP000198346">
    <property type="component" value="Unassembled WGS sequence"/>
</dbReference>
<dbReference type="SMART" id="SM00448">
    <property type="entry name" value="REC"/>
    <property type="match status" value="1"/>
</dbReference>
<feature type="modified residue" description="4-aspartylphosphate" evidence="17">
    <location>
        <position position="703"/>
    </location>
</feature>
<evidence type="ECO:0000256" key="13">
    <source>
        <dbReference type="ARBA" id="ARBA00023136"/>
    </source>
</evidence>
<evidence type="ECO:0000256" key="15">
    <source>
        <dbReference type="ARBA" id="ARBA00068150"/>
    </source>
</evidence>
<evidence type="ECO:0000256" key="8">
    <source>
        <dbReference type="ARBA" id="ARBA00022741"/>
    </source>
</evidence>
<dbReference type="CDD" id="cd06225">
    <property type="entry name" value="HAMP"/>
    <property type="match status" value="1"/>
</dbReference>
<dbReference type="Gene3D" id="6.10.340.10">
    <property type="match status" value="1"/>
</dbReference>
<keyword evidence="6" id="KW-0808">Transferase</keyword>
<gene>
    <name evidence="24" type="ORF">SAMN06297382_1587</name>
</gene>
<dbReference type="CDD" id="cd17546">
    <property type="entry name" value="REC_hyHK_CKI1_RcsC-like"/>
    <property type="match status" value="1"/>
</dbReference>
<dbReference type="InterPro" id="IPR004358">
    <property type="entry name" value="Sig_transdc_His_kin-like_C"/>
</dbReference>
<dbReference type="SUPFAM" id="SSF158472">
    <property type="entry name" value="HAMP domain-like"/>
    <property type="match status" value="1"/>
</dbReference>
<dbReference type="PANTHER" id="PTHR45339:SF1">
    <property type="entry name" value="HYBRID SIGNAL TRANSDUCTION HISTIDINE KINASE J"/>
    <property type="match status" value="1"/>
</dbReference>
<comment type="subunit">
    <text evidence="14">At low DSF concentrations, interacts with RpfF.</text>
</comment>
<dbReference type="InterPro" id="IPR008207">
    <property type="entry name" value="Sig_transdc_His_kin_Hpt_dom"/>
</dbReference>
<feature type="domain" description="HAMP" evidence="22">
    <location>
        <begin position="188"/>
        <end position="241"/>
    </location>
</feature>
<evidence type="ECO:0000256" key="1">
    <source>
        <dbReference type="ARBA" id="ARBA00000085"/>
    </source>
</evidence>
<dbReference type="SUPFAM" id="SSF55874">
    <property type="entry name" value="ATPase domain of HSP90 chaperone/DNA topoisomerase II/histidine kinase"/>
    <property type="match status" value="1"/>
</dbReference>
<feature type="domain" description="Response regulatory" evidence="21">
    <location>
        <begin position="654"/>
        <end position="772"/>
    </location>
</feature>
<comment type="subcellular location">
    <subcellularLocation>
        <location evidence="2">Cell membrane</location>
        <topology evidence="2">Multi-pass membrane protein</topology>
    </subcellularLocation>
</comment>
<protein>
    <recommendedName>
        <fullName evidence="15">Sensory/regulatory protein RpfC</fullName>
        <ecNumber evidence="3">2.7.13.3</ecNumber>
    </recommendedName>
</protein>
<evidence type="ECO:0000259" key="20">
    <source>
        <dbReference type="PROSITE" id="PS50109"/>
    </source>
</evidence>
<evidence type="ECO:0000256" key="5">
    <source>
        <dbReference type="ARBA" id="ARBA00022553"/>
    </source>
</evidence>
<evidence type="ECO:0000256" key="6">
    <source>
        <dbReference type="ARBA" id="ARBA00022679"/>
    </source>
</evidence>
<dbReference type="SUPFAM" id="SSF47384">
    <property type="entry name" value="Homodimeric domain of signal transducing histidine kinase"/>
    <property type="match status" value="1"/>
</dbReference>